<evidence type="ECO:0000313" key="3">
    <source>
        <dbReference type="Proteomes" id="UP000436088"/>
    </source>
</evidence>
<comment type="caution">
    <text evidence="2">The sequence shown here is derived from an EMBL/GenBank/DDBJ whole genome shotgun (WGS) entry which is preliminary data.</text>
</comment>
<reference evidence="2" key="1">
    <citation type="submission" date="2019-09" db="EMBL/GenBank/DDBJ databases">
        <title>Draft genome information of white flower Hibiscus syriacus.</title>
        <authorList>
            <person name="Kim Y.-M."/>
        </authorList>
    </citation>
    <scope>NUCLEOTIDE SEQUENCE [LARGE SCALE GENOMIC DNA]</scope>
    <source>
        <strain evidence="2">YM2019G1</strain>
    </source>
</reference>
<dbReference type="SUPFAM" id="SSF56801">
    <property type="entry name" value="Acetyl-CoA synthetase-like"/>
    <property type="match status" value="1"/>
</dbReference>
<dbReference type="AlphaFoldDB" id="A0A6A3CGZ8"/>
<dbReference type="Proteomes" id="UP000436088">
    <property type="component" value="Unassembled WGS sequence"/>
</dbReference>
<accession>A0A6A3CGZ8</accession>
<dbReference type="EMBL" id="VEPZ02000262">
    <property type="protein sequence ID" value="KAE8728433.1"/>
    <property type="molecule type" value="Genomic_DNA"/>
</dbReference>
<dbReference type="GO" id="GO:0016853">
    <property type="term" value="F:isomerase activity"/>
    <property type="evidence" value="ECO:0007669"/>
    <property type="project" value="UniProtKB-KW"/>
</dbReference>
<organism evidence="2 3">
    <name type="scientific">Hibiscus syriacus</name>
    <name type="common">Rose of Sharon</name>
    <dbReference type="NCBI Taxonomy" id="106335"/>
    <lineage>
        <taxon>Eukaryota</taxon>
        <taxon>Viridiplantae</taxon>
        <taxon>Streptophyta</taxon>
        <taxon>Embryophyta</taxon>
        <taxon>Tracheophyta</taxon>
        <taxon>Spermatophyta</taxon>
        <taxon>Magnoliopsida</taxon>
        <taxon>eudicotyledons</taxon>
        <taxon>Gunneridae</taxon>
        <taxon>Pentapetalae</taxon>
        <taxon>rosids</taxon>
        <taxon>malvids</taxon>
        <taxon>Malvales</taxon>
        <taxon>Malvaceae</taxon>
        <taxon>Malvoideae</taxon>
        <taxon>Hibiscus</taxon>
    </lineage>
</organism>
<evidence type="ECO:0000313" key="2">
    <source>
        <dbReference type="EMBL" id="KAE8728433.1"/>
    </source>
</evidence>
<gene>
    <name evidence="2" type="ORF">F3Y22_tig00004374pilonHSYRG00004</name>
</gene>
<dbReference type="PANTHER" id="PTHR22754">
    <property type="entry name" value="DISCO-INTERACTING PROTEIN 2 DIP2 -RELATED"/>
    <property type="match status" value="1"/>
</dbReference>
<feature type="domain" description="AMP-dependent synthetase/ligase" evidence="1">
    <location>
        <begin position="50"/>
        <end position="133"/>
    </location>
</feature>
<sequence length="299" mass="33456">MATYSELSPRQSRKLQLRIMIISQKLSNISLCPPRTRGLLRLHLGCNRAPKPVLLTAGSAAHNVRTARKAYDLHPGTDIVFWLHQYHDCGLMFMLLTSVSGATCVLTSPMAFVNRPRIWLEHMTEFKATCTPVPSFTLPLVSISPSYSIAENCTFVSTAWRNNNDNSQNSCSPVFPSHNKLLPSARLASDEDEEEMNIIVVNEHTHEPVNDGIEGEIWVSSPSKGYLGHPLLTQDIFKGKLSNKVNRCYVRTGDRGIVKGEERFLYVTGRCVEMIQLPNGQEIHPHNIETAAYNSCPQL</sequence>
<dbReference type="Pfam" id="PF00501">
    <property type="entry name" value="AMP-binding"/>
    <property type="match status" value="1"/>
</dbReference>
<protein>
    <submittedName>
        <fullName evidence="2">Glucose-6-phosphate isomerase, cytosolic 2-like</fullName>
    </submittedName>
</protein>
<dbReference type="PANTHER" id="PTHR22754:SF40">
    <property type="entry name" value="OS01G0636300 PROTEIN"/>
    <property type="match status" value="1"/>
</dbReference>
<dbReference type="InterPro" id="IPR042099">
    <property type="entry name" value="ANL_N_sf"/>
</dbReference>
<evidence type="ECO:0000259" key="1">
    <source>
        <dbReference type="Pfam" id="PF00501"/>
    </source>
</evidence>
<proteinExistence type="predicted"/>
<name>A0A6A3CGZ8_HIBSY</name>
<dbReference type="InterPro" id="IPR000873">
    <property type="entry name" value="AMP-dep_synth/lig_dom"/>
</dbReference>
<keyword evidence="3" id="KW-1185">Reference proteome</keyword>
<dbReference type="Gene3D" id="3.40.50.12780">
    <property type="entry name" value="N-terminal domain of ligase-like"/>
    <property type="match status" value="1"/>
</dbReference>